<dbReference type="GO" id="GO:0003700">
    <property type="term" value="F:DNA-binding transcription factor activity"/>
    <property type="evidence" value="ECO:0007669"/>
    <property type="project" value="TreeGrafter"/>
</dbReference>
<dbReference type="InterPro" id="IPR050707">
    <property type="entry name" value="HTH_MetabolicPath_Reg"/>
</dbReference>
<dbReference type="PANTHER" id="PTHR30136:SF35">
    <property type="entry name" value="HTH-TYPE TRANSCRIPTIONAL REGULATOR RV1719"/>
    <property type="match status" value="1"/>
</dbReference>
<dbReference type="InterPro" id="IPR014757">
    <property type="entry name" value="Tscrpt_reg_IclR_C"/>
</dbReference>
<reference evidence="3" key="1">
    <citation type="submission" date="2010-03" db="EMBL/GenBank/DDBJ databases">
        <title>The genome sequence of Thermus scotoductus SA-01.</title>
        <authorList>
            <person name="Gounder K."/>
            <person name="Liesegang H."/>
            <person name="Brzuszkiewicz E."/>
            <person name="Wollherr A."/>
            <person name="Daniel R."/>
            <person name="Gottschalk G."/>
            <person name="van Heerden E."/>
            <person name="Litthauer D."/>
        </authorList>
    </citation>
    <scope>NUCLEOTIDE SEQUENCE [LARGE SCALE GENOMIC DNA]</scope>
    <source>
        <strain evidence="3">ATCC 700910 / SA-01</strain>
    </source>
</reference>
<proteinExistence type="predicted"/>
<dbReference type="GO" id="GO:0045892">
    <property type="term" value="P:negative regulation of DNA-templated transcription"/>
    <property type="evidence" value="ECO:0007669"/>
    <property type="project" value="TreeGrafter"/>
</dbReference>
<feature type="domain" description="IclR-ED" evidence="1">
    <location>
        <begin position="1"/>
        <end position="223"/>
    </location>
</feature>
<name>E8PQN5_THESS</name>
<dbReference type="Pfam" id="PF01614">
    <property type="entry name" value="IclR_C"/>
    <property type="match status" value="1"/>
</dbReference>
<dbReference type="PROSITE" id="PS51078">
    <property type="entry name" value="ICLR_ED"/>
    <property type="match status" value="1"/>
</dbReference>
<dbReference type="SUPFAM" id="SSF55781">
    <property type="entry name" value="GAF domain-like"/>
    <property type="match status" value="1"/>
</dbReference>
<evidence type="ECO:0000313" key="3">
    <source>
        <dbReference type="Proteomes" id="UP000008087"/>
    </source>
</evidence>
<dbReference type="HOGENOM" id="CLU_1239662_0_0_0"/>
<organism evidence="2 3">
    <name type="scientific">Thermus scotoductus (strain ATCC 700910 / SA-01)</name>
    <dbReference type="NCBI Taxonomy" id="743525"/>
    <lineage>
        <taxon>Bacteria</taxon>
        <taxon>Thermotogati</taxon>
        <taxon>Deinococcota</taxon>
        <taxon>Deinococci</taxon>
        <taxon>Thermales</taxon>
        <taxon>Thermaceae</taxon>
        <taxon>Thermus</taxon>
    </lineage>
</organism>
<dbReference type="Gene3D" id="3.30.450.40">
    <property type="match status" value="1"/>
</dbReference>
<protein>
    <submittedName>
        <fullName evidence="2">Putative IclR-family transcriptional regulator</fullName>
    </submittedName>
</protein>
<dbReference type="KEGG" id="tsc:TSC_c11970"/>
<evidence type="ECO:0000313" key="2">
    <source>
        <dbReference type="EMBL" id="ADW21817.1"/>
    </source>
</evidence>
<accession>E8PQN5</accession>
<dbReference type="AlphaFoldDB" id="E8PQN5"/>
<dbReference type="PANTHER" id="PTHR30136">
    <property type="entry name" value="HELIX-TURN-HELIX TRANSCRIPTIONAL REGULATOR, ICLR FAMILY"/>
    <property type="match status" value="1"/>
</dbReference>
<dbReference type="GO" id="GO:0003677">
    <property type="term" value="F:DNA binding"/>
    <property type="evidence" value="ECO:0007669"/>
    <property type="project" value="TreeGrafter"/>
</dbReference>
<dbReference type="STRING" id="743525.TSC_c11970"/>
<dbReference type="eggNOG" id="COG1414">
    <property type="taxonomic scope" value="Bacteria"/>
</dbReference>
<sequence length="223" mass="24868">MVRRALRALEAEGFTAFDPMSRRYLIRYPHPFVDIPQAVDDPLFYQELVDAVFARTHLRSYVLSVRPWGLHLEATSGHQGQRLWPFPWNRKPATAHAHASAGGRAILAHLPEELVHGHLHRFPPKPFTPLTPTTVPQVLERLAEARRLGFARARGEMIPDRCGLAVPLLSGNGQAFAALGVSLPFGRRCAIETPEDGSACRRCYEIAPVLNEAVGEIWRSSQS</sequence>
<dbReference type="EMBL" id="CP001962">
    <property type="protein sequence ID" value="ADW21817.1"/>
    <property type="molecule type" value="Genomic_DNA"/>
</dbReference>
<evidence type="ECO:0000259" key="1">
    <source>
        <dbReference type="PROSITE" id="PS51078"/>
    </source>
</evidence>
<dbReference type="InterPro" id="IPR029016">
    <property type="entry name" value="GAF-like_dom_sf"/>
</dbReference>
<reference evidence="2 3" key="2">
    <citation type="journal article" date="2011" name="BMC Genomics">
        <title>Sequence of the hyperplastic genome of the naturally competent Thermus scotoductus SA-01.</title>
        <authorList>
            <person name="Gounder K."/>
            <person name="Brzuszkiewicz E."/>
            <person name="Liesegang H."/>
            <person name="Wollherr A."/>
            <person name="Daniel R."/>
            <person name="Gottschalk G."/>
            <person name="Reva O."/>
            <person name="Kumwenda B."/>
            <person name="Srivastava M."/>
            <person name="Bricio C."/>
            <person name="Berenguer J."/>
            <person name="van Heerden E."/>
            <person name="Litthauer D."/>
        </authorList>
    </citation>
    <scope>NUCLEOTIDE SEQUENCE [LARGE SCALE GENOMIC DNA]</scope>
    <source>
        <strain evidence="3">ATCC 700910 / SA-01</strain>
    </source>
</reference>
<gene>
    <name evidence="2" type="ordered locus">TSC_c11970</name>
</gene>
<dbReference type="Proteomes" id="UP000008087">
    <property type="component" value="Chromosome"/>
</dbReference>